<proteinExistence type="inferred from homology"/>
<name>A0ABY7FLA0_MYAAR</name>
<dbReference type="Pfam" id="PF02931">
    <property type="entry name" value="Neur_chan_LBD"/>
    <property type="match status" value="1"/>
</dbReference>
<keyword evidence="9" id="KW-1185">Reference proteome</keyword>
<evidence type="ECO:0000313" key="9">
    <source>
        <dbReference type="Proteomes" id="UP001164746"/>
    </source>
</evidence>
<dbReference type="PROSITE" id="PS00236">
    <property type="entry name" value="NEUROTR_ION_CHANNEL"/>
    <property type="match status" value="1"/>
</dbReference>
<feature type="transmembrane region" description="Helical" evidence="5">
    <location>
        <begin position="227"/>
        <end position="247"/>
    </location>
</feature>
<feature type="transmembrane region" description="Helical" evidence="5">
    <location>
        <begin position="259"/>
        <end position="277"/>
    </location>
</feature>
<dbReference type="Gene3D" id="1.20.58.390">
    <property type="entry name" value="Neurotransmitter-gated ion-channel transmembrane domain"/>
    <property type="match status" value="1"/>
</dbReference>
<feature type="domain" description="Neurotransmitter-gated ion-channel transmembrane" evidence="7">
    <location>
        <begin position="233"/>
        <end position="319"/>
    </location>
</feature>
<feature type="signal peptide" evidence="5">
    <location>
        <begin position="1"/>
        <end position="18"/>
    </location>
</feature>
<feature type="chain" id="PRO_5045002374" evidence="5">
    <location>
        <begin position="19"/>
        <end position="403"/>
    </location>
</feature>
<keyword evidence="5" id="KW-0732">Signal</keyword>
<keyword evidence="5" id="KW-0813">Transport</keyword>
<accession>A0ABY7FLA0</accession>
<dbReference type="SUPFAM" id="SSF90112">
    <property type="entry name" value="Neurotransmitter-gated ion-channel transmembrane pore"/>
    <property type="match status" value="1"/>
</dbReference>
<dbReference type="InterPro" id="IPR036734">
    <property type="entry name" value="Neur_chan_lig-bd_sf"/>
</dbReference>
<keyword evidence="4 5" id="KW-0472">Membrane</keyword>
<keyword evidence="5" id="KW-0407">Ion channel</keyword>
<evidence type="ECO:0000313" key="8">
    <source>
        <dbReference type="EMBL" id="WAR21822.1"/>
    </source>
</evidence>
<dbReference type="InterPro" id="IPR006202">
    <property type="entry name" value="Neur_chan_lig-bd"/>
</dbReference>
<dbReference type="SUPFAM" id="SSF63712">
    <property type="entry name" value="Nicotinic receptor ligand binding domain-like"/>
    <property type="match status" value="1"/>
</dbReference>
<gene>
    <name evidence="8" type="ORF">MAR_015796</name>
</gene>
<dbReference type="PRINTS" id="PR00252">
    <property type="entry name" value="NRIONCHANNEL"/>
</dbReference>
<evidence type="ECO:0000256" key="3">
    <source>
        <dbReference type="ARBA" id="ARBA00022989"/>
    </source>
</evidence>
<dbReference type="InterPro" id="IPR036719">
    <property type="entry name" value="Neuro-gated_channel_TM_sf"/>
</dbReference>
<evidence type="ECO:0000256" key="1">
    <source>
        <dbReference type="ARBA" id="ARBA00004141"/>
    </source>
</evidence>
<keyword evidence="2 5" id="KW-0812">Transmembrane</keyword>
<dbReference type="InterPro" id="IPR006029">
    <property type="entry name" value="Neurotrans-gated_channel_TM"/>
</dbReference>
<protein>
    <submittedName>
        <fullName evidence="8">ACHA7-like protein</fullName>
    </submittedName>
</protein>
<evidence type="ECO:0000259" key="6">
    <source>
        <dbReference type="Pfam" id="PF02931"/>
    </source>
</evidence>
<dbReference type="Pfam" id="PF02932">
    <property type="entry name" value="Neur_chan_memb"/>
    <property type="match status" value="1"/>
</dbReference>
<dbReference type="InterPro" id="IPR018000">
    <property type="entry name" value="Neurotransmitter_ion_chnl_CS"/>
</dbReference>
<comment type="similarity">
    <text evidence="5">Belongs to the ligand-gated ion channel (TC 1.A.9) family.</text>
</comment>
<dbReference type="CDD" id="cd18989">
    <property type="entry name" value="LGIC_ECD_cation"/>
    <property type="match status" value="1"/>
</dbReference>
<dbReference type="CDD" id="cd19051">
    <property type="entry name" value="LGIC_TM_cation"/>
    <property type="match status" value="1"/>
</dbReference>
<feature type="transmembrane region" description="Helical" evidence="5">
    <location>
        <begin position="377"/>
        <end position="398"/>
    </location>
</feature>
<dbReference type="InterPro" id="IPR038050">
    <property type="entry name" value="Neuro_actylchol_rec"/>
</dbReference>
<feature type="domain" description="Neurotransmitter-gated ion-channel ligand-binding" evidence="6">
    <location>
        <begin position="29"/>
        <end position="226"/>
    </location>
</feature>
<dbReference type="Proteomes" id="UP001164746">
    <property type="component" value="Chromosome 12"/>
</dbReference>
<feature type="transmembrane region" description="Helical" evidence="5">
    <location>
        <begin position="289"/>
        <end position="309"/>
    </location>
</feature>
<dbReference type="Gene3D" id="2.70.170.10">
    <property type="entry name" value="Neurotransmitter-gated ion-channel ligand-binding domain"/>
    <property type="match status" value="1"/>
</dbReference>
<evidence type="ECO:0000259" key="7">
    <source>
        <dbReference type="Pfam" id="PF02932"/>
    </source>
</evidence>
<evidence type="ECO:0000256" key="5">
    <source>
        <dbReference type="RuleBase" id="RU000687"/>
    </source>
</evidence>
<dbReference type="EMBL" id="CP111023">
    <property type="protein sequence ID" value="WAR21822.1"/>
    <property type="molecule type" value="Genomic_DNA"/>
</dbReference>
<dbReference type="PANTHER" id="PTHR18945">
    <property type="entry name" value="NEUROTRANSMITTER GATED ION CHANNEL"/>
    <property type="match status" value="1"/>
</dbReference>
<reference evidence="8" key="1">
    <citation type="submission" date="2022-11" db="EMBL/GenBank/DDBJ databases">
        <title>Centuries of genome instability and evolution in soft-shell clam transmissible cancer (bioRxiv).</title>
        <authorList>
            <person name="Hart S.F.M."/>
            <person name="Yonemitsu M.A."/>
            <person name="Giersch R.M."/>
            <person name="Beal B.F."/>
            <person name="Arriagada G."/>
            <person name="Davis B.W."/>
            <person name="Ostrander E.A."/>
            <person name="Goff S.P."/>
            <person name="Metzger M.J."/>
        </authorList>
    </citation>
    <scope>NUCLEOTIDE SEQUENCE</scope>
    <source>
        <strain evidence="8">MELC-2E11</strain>
        <tissue evidence="8">Siphon/mantle</tissue>
    </source>
</reference>
<organism evidence="8 9">
    <name type="scientific">Mya arenaria</name>
    <name type="common">Soft-shell clam</name>
    <dbReference type="NCBI Taxonomy" id="6604"/>
    <lineage>
        <taxon>Eukaryota</taxon>
        <taxon>Metazoa</taxon>
        <taxon>Spiralia</taxon>
        <taxon>Lophotrochozoa</taxon>
        <taxon>Mollusca</taxon>
        <taxon>Bivalvia</taxon>
        <taxon>Autobranchia</taxon>
        <taxon>Heteroconchia</taxon>
        <taxon>Euheterodonta</taxon>
        <taxon>Imparidentia</taxon>
        <taxon>Neoheterodontei</taxon>
        <taxon>Myida</taxon>
        <taxon>Myoidea</taxon>
        <taxon>Myidae</taxon>
        <taxon>Mya</taxon>
    </lineage>
</organism>
<evidence type="ECO:0000256" key="2">
    <source>
        <dbReference type="ARBA" id="ARBA00022692"/>
    </source>
</evidence>
<comment type="subcellular location">
    <subcellularLocation>
        <location evidence="1">Membrane</location>
        <topology evidence="1">Multi-pass membrane protein</topology>
    </subcellularLocation>
</comment>
<evidence type="ECO:0000256" key="4">
    <source>
        <dbReference type="ARBA" id="ARBA00023136"/>
    </source>
</evidence>
<keyword evidence="5" id="KW-0406">Ion transport</keyword>
<sequence length="403" mass="44639">MRELLFCVLAVCVTEAHAGVSATDMNTHLSETFTNYDSRVRPLLSDQSQAVGVSVDLHLLGINNFDSSEQKLETTAYLEISWTDEVLQDNWENSDVSEVLIPQSDIWLPDLALQNGFETLTGLGNKFYNVRVKSTGVVTWRPYHVFESACAVDVTYFPFDRTTCELKFVVWSNPKNLLMATVGTGGLDMTGFSENSEWSIELTEANNFETTTSSGVTFAIQMKRKPLFYLLNILIPVIMLAVLNAFVFALPASSGEKTGFAVTAFLALAVFLTIISAELPRTADKVSTFSAYLFLVTFLSALISMITIIQLRLFAREPEVPVPSSLQSLTKCIRRMRCRTCFAKSGGYVRGLTIEEVKRRLSDDVTWEDAVGALDFVFFWVFLFLIAGITSGCCVIAVKGALA</sequence>
<keyword evidence="3 5" id="KW-1133">Transmembrane helix</keyword>
<dbReference type="InterPro" id="IPR006201">
    <property type="entry name" value="Neur_channel"/>
</dbReference>